<proteinExistence type="predicted"/>
<dbReference type="AlphaFoldDB" id="A0A402D368"/>
<sequence>MAIKELPPITFPHTFAAGNTYRWGMGLFSAMGLFATGNALSHHQPSNAFVAGVLTAGFVFLLFAVLSFRIRVDGTGMTQSWLIGKSAITWPQVARVDRSRRVYSIHIADGTEPIMISFLSTPAQIAVAQESIRCAGLTPTRGKIPLPAVERWDR</sequence>
<dbReference type="Proteomes" id="UP000287394">
    <property type="component" value="Chromosome"/>
</dbReference>
<reference evidence="1 2" key="1">
    <citation type="journal article" date="2019" name="Int. J. Syst. Evol. Microbiol.">
        <title>Capsulimonas corticalis gen. nov., sp. nov., an aerobic capsulated bacterium, of a novel bacterial order, Capsulimonadales ord. nov., of the class Armatimonadia of the phylum Armatimonadetes.</title>
        <authorList>
            <person name="Li J."/>
            <person name="Kudo C."/>
            <person name="Tonouchi A."/>
        </authorList>
    </citation>
    <scope>NUCLEOTIDE SEQUENCE [LARGE SCALE GENOMIC DNA]</scope>
    <source>
        <strain evidence="1 2">AX-7</strain>
    </source>
</reference>
<gene>
    <name evidence="1" type="ORF">CCAX7_005260</name>
</gene>
<evidence type="ECO:0000313" key="1">
    <source>
        <dbReference type="EMBL" id="BDI28475.1"/>
    </source>
</evidence>
<accession>A0A402D368</accession>
<keyword evidence="2" id="KW-1185">Reference proteome</keyword>
<organism evidence="1 2">
    <name type="scientific">Capsulimonas corticalis</name>
    <dbReference type="NCBI Taxonomy" id="2219043"/>
    <lineage>
        <taxon>Bacteria</taxon>
        <taxon>Bacillati</taxon>
        <taxon>Armatimonadota</taxon>
        <taxon>Armatimonadia</taxon>
        <taxon>Capsulimonadales</taxon>
        <taxon>Capsulimonadaceae</taxon>
        <taxon>Capsulimonas</taxon>
    </lineage>
</organism>
<name>A0A402D368_9BACT</name>
<protein>
    <submittedName>
        <fullName evidence="1">Uncharacterized protein</fullName>
    </submittedName>
</protein>
<evidence type="ECO:0000313" key="2">
    <source>
        <dbReference type="Proteomes" id="UP000287394"/>
    </source>
</evidence>
<dbReference type="EMBL" id="AP025739">
    <property type="protein sequence ID" value="BDI28475.1"/>
    <property type="molecule type" value="Genomic_DNA"/>
</dbReference>
<dbReference type="RefSeq" id="WP_119323940.1">
    <property type="nucleotide sequence ID" value="NZ_AP025739.1"/>
</dbReference>
<dbReference type="KEGG" id="ccot:CCAX7_005260"/>